<feature type="transmembrane region" description="Helical" evidence="1">
    <location>
        <begin position="34"/>
        <end position="51"/>
    </location>
</feature>
<dbReference type="GO" id="GO:0080120">
    <property type="term" value="P:CAAX-box protein maturation"/>
    <property type="evidence" value="ECO:0007669"/>
    <property type="project" value="UniProtKB-ARBA"/>
</dbReference>
<reference evidence="3 4" key="1">
    <citation type="journal article" date="2016" name="Nat. Commun.">
        <title>Thousands of microbial genomes shed light on interconnected biogeochemical processes in an aquifer system.</title>
        <authorList>
            <person name="Anantharaman K."/>
            <person name="Brown C.T."/>
            <person name="Hug L.A."/>
            <person name="Sharon I."/>
            <person name="Castelle C.J."/>
            <person name="Probst A.J."/>
            <person name="Thomas B.C."/>
            <person name="Singh A."/>
            <person name="Wilkins M.J."/>
            <person name="Karaoz U."/>
            <person name="Brodie E.L."/>
            <person name="Williams K.H."/>
            <person name="Hubbard S.S."/>
            <person name="Banfield J.F."/>
        </authorList>
    </citation>
    <scope>NUCLEOTIDE SEQUENCE [LARGE SCALE GENOMIC DNA]</scope>
</reference>
<feature type="domain" description="CAAX prenyl protease 2/Lysostaphin resistance protein A-like" evidence="2">
    <location>
        <begin position="116"/>
        <end position="217"/>
    </location>
</feature>
<keyword evidence="1" id="KW-0472">Membrane</keyword>
<proteinExistence type="predicted"/>
<accession>A0A1F4T8A3</accession>
<feature type="transmembrane region" description="Helical" evidence="1">
    <location>
        <begin position="107"/>
        <end position="127"/>
    </location>
</feature>
<dbReference type="InterPro" id="IPR042150">
    <property type="entry name" value="MmRce1-like"/>
</dbReference>
<feature type="transmembrane region" description="Helical" evidence="1">
    <location>
        <begin position="72"/>
        <end position="95"/>
    </location>
</feature>
<keyword evidence="1" id="KW-0812">Transmembrane</keyword>
<feature type="transmembrane region" description="Helical" evidence="1">
    <location>
        <begin position="243"/>
        <end position="264"/>
    </location>
</feature>
<name>A0A1F4T8A3_UNCSA</name>
<protein>
    <recommendedName>
        <fullName evidence="2">CAAX prenyl protease 2/Lysostaphin resistance protein A-like domain-containing protein</fullName>
    </recommendedName>
</protein>
<evidence type="ECO:0000256" key="1">
    <source>
        <dbReference type="SAM" id="Phobius"/>
    </source>
</evidence>
<evidence type="ECO:0000313" key="4">
    <source>
        <dbReference type="Proteomes" id="UP000178602"/>
    </source>
</evidence>
<dbReference type="PANTHER" id="PTHR35797">
    <property type="entry name" value="PROTEASE-RELATED"/>
    <property type="match status" value="1"/>
</dbReference>
<feature type="transmembrane region" description="Helical" evidence="1">
    <location>
        <begin position="7"/>
        <end position="28"/>
    </location>
</feature>
<dbReference type="EMBL" id="MEUG01000001">
    <property type="protein sequence ID" value="OGC28739.1"/>
    <property type="molecule type" value="Genomic_DNA"/>
</dbReference>
<sequence length="268" mass="29579">MNKNRVWFFIVTVLLVSWVTQYVLFSGLLPENYLGYYMYVPALIALIFFLFGKNPIKKQAELFTRPTGLWSWVFAVFYPIFWLGLVAVVAVITGLGKFNPNAFSTLFSWEFAISLAAMSLAMTPAILGEEYGWRGYLLPALTDQRGKLQATIITGLVWGLWHIPSYYLIYLNAGLGDPILLTTIAVIAVAIGAFPYTYLFFLSGNILPCVLMHAIYDKTAAMVLISASGSTGLVQGSPGLLSIHWPFALALIAATGAVLAVFLARHFK</sequence>
<feature type="transmembrane region" description="Helical" evidence="1">
    <location>
        <begin position="148"/>
        <end position="167"/>
    </location>
</feature>
<gene>
    <name evidence="3" type="ORF">A3K49_07295</name>
</gene>
<evidence type="ECO:0000313" key="3">
    <source>
        <dbReference type="EMBL" id="OGC28739.1"/>
    </source>
</evidence>
<dbReference type="AlphaFoldDB" id="A0A1F4T8A3"/>
<dbReference type="Proteomes" id="UP000178602">
    <property type="component" value="Unassembled WGS sequence"/>
</dbReference>
<dbReference type="InterPro" id="IPR003675">
    <property type="entry name" value="Rce1/LyrA-like_dom"/>
</dbReference>
<dbReference type="PANTHER" id="PTHR35797:SF1">
    <property type="entry name" value="PROTEASE"/>
    <property type="match status" value="1"/>
</dbReference>
<dbReference type="GO" id="GO:0004175">
    <property type="term" value="F:endopeptidase activity"/>
    <property type="evidence" value="ECO:0007669"/>
    <property type="project" value="UniProtKB-ARBA"/>
</dbReference>
<evidence type="ECO:0000259" key="2">
    <source>
        <dbReference type="Pfam" id="PF02517"/>
    </source>
</evidence>
<comment type="caution">
    <text evidence="3">The sequence shown here is derived from an EMBL/GenBank/DDBJ whole genome shotgun (WGS) entry which is preliminary data.</text>
</comment>
<feature type="transmembrane region" description="Helical" evidence="1">
    <location>
        <begin position="179"/>
        <end position="207"/>
    </location>
</feature>
<organism evidence="3 4">
    <name type="scientific">candidate division WOR-1 bacterium RIFOXYC12_FULL_54_18</name>
    <dbReference type="NCBI Taxonomy" id="1802584"/>
    <lineage>
        <taxon>Bacteria</taxon>
        <taxon>Bacillati</taxon>
        <taxon>Saganbacteria</taxon>
    </lineage>
</organism>
<keyword evidence="1" id="KW-1133">Transmembrane helix</keyword>
<feature type="transmembrane region" description="Helical" evidence="1">
    <location>
        <begin position="219"/>
        <end position="237"/>
    </location>
</feature>
<dbReference type="Pfam" id="PF02517">
    <property type="entry name" value="Rce1-like"/>
    <property type="match status" value="1"/>
</dbReference>